<comment type="caution">
    <text evidence="1">The sequence shown here is derived from an EMBL/GenBank/DDBJ whole genome shotgun (WGS) entry which is preliminary data.</text>
</comment>
<keyword evidence="2" id="KW-1185">Reference proteome</keyword>
<evidence type="ECO:0000313" key="2">
    <source>
        <dbReference type="Proteomes" id="UP001461498"/>
    </source>
</evidence>
<gene>
    <name evidence="1" type="ORF">O3M35_011091</name>
</gene>
<reference evidence="1 2" key="1">
    <citation type="submission" date="2022-12" db="EMBL/GenBank/DDBJ databases">
        <title>Chromosome-level genome assembly of true bugs.</title>
        <authorList>
            <person name="Ma L."/>
            <person name="Li H."/>
        </authorList>
    </citation>
    <scope>NUCLEOTIDE SEQUENCE [LARGE SCALE GENOMIC DNA]</scope>
    <source>
        <strain evidence="1">Lab_2022b</strain>
    </source>
</reference>
<protein>
    <submittedName>
        <fullName evidence="1">Uncharacterized protein</fullName>
    </submittedName>
</protein>
<name>A0AAW1CZI6_9HEMI</name>
<dbReference type="AlphaFoldDB" id="A0AAW1CZI6"/>
<evidence type="ECO:0000313" key="1">
    <source>
        <dbReference type="EMBL" id="KAK9502293.1"/>
    </source>
</evidence>
<accession>A0AAW1CZI6</accession>
<sequence length="100" mass="11350">MNSTEIKESTALNSVESENINFSPDVISKITEYFQGKISKDISDMVGHIVNTLNSSGEDYRATQVEELLVELEKYKCIIRIQQSLIQITNYINKSCSLKE</sequence>
<dbReference type="Proteomes" id="UP001461498">
    <property type="component" value="Unassembled WGS sequence"/>
</dbReference>
<dbReference type="EMBL" id="JAPXFL010000008">
    <property type="protein sequence ID" value="KAK9502293.1"/>
    <property type="molecule type" value="Genomic_DNA"/>
</dbReference>
<proteinExistence type="predicted"/>
<organism evidence="1 2">
    <name type="scientific">Rhynocoris fuscipes</name>
    <dbReference type="NCBI Taxonomy" id="488301"/>
    <lineage>
        <taxon>Eukaryota</taxon>
        <taxon>Metazoa</taxon>
        <taxon>Ecdysozoa</taxon>
        <taxon>Arthropoda</taxon>
        <taxon>Hexapoda</taxon>
        <taxon>Insecta</taxon>
        <taxon>Pterygota</taxon>
        <taxon>Neoptera</taxon>
        <taxon>Paraneoptera</taxon>
        <taxon>Hemiptera</taxon>
        <taxon>Heteroptera</taxon>
        <taxon>Panheteroptera</taxon>
        <taxon>Cimicomorpha</taxon>
        <taxon>Reduviidae</taxon>
        <taxon>Harpactorinae</taxon>
        <taxon>Harpactorini</taxon>
        <taxon>Rhynocoris</taxon>
    </lineage>
</organism>